<dbReference type="RefSeq" id="XP_002782757.1">
    <property type="nucleotide sequence ID" value="XM_002782711.1"/>
</dbReference>
<reference evidence="2 3" key="1">
    <citation type="submission" date="2008-07" db="EMBL/GenBank/DDBJ databases">
        <authorList>
            <person name="El-Sayed N."/>
            <person name="Caler E."/>
            <person name="Inman J."/>
            <person name="Amedeo P."/>
            <person name="Hass B."/>
            <person name="Wortman J."/>
        </authorList>
    </citation>
    <scope>NUCLEOTIDE SEQUENCE [LARGE SCALE GENOMIC DNA]</scope>
    <source>
        <strain evidence="3">ATCC 50983 / TXsc</strain>
    </source>
</reference>
<dbReference type="InterPro" id="IPR039794">
    <property type="entry name" value="Gtb1-like"/>
</dbReference>
<dbReference type="GeneID" id="9045239"/>
<name>C5KLU1_PERM5</name>
<keyword evidence="3" id="KW-1185">Reference proteome</keyword>
<dbReference type="InParanoid" id="C5KLU1"/>
<dbReference type="PANTHER" id="PTHR12630:SF1">
    <property type="entry name" value="GLUCOSIDASE 2 SUBUNIT BETA"/>
    <property type="match status" value="1"/>
</dbReference>
<evidence type="ECO:0000313" key="3">
    <source>
        <dbReference type="Proteomes" id="UP000007800"/>
    </source>
</evidence>
<sequence>MTRLLSTTLLYSFGIYSNGLDTIEGKHKLMGVNPKLRQYYEPVAPPQFGGHQFFQCDPLARSATELVPYENLNDDFCDCSNGADEPGTAACSHFPGAA</sequence>
<organism evidence="3">
    <name type="scientific">Perkinsus marinus (strain ATCC 50983 / TXsc)</name>
    <dbReference type="NCBI Taxonomy" id="423536"/>
    <lineage>
        <taxon>Eukaryota</taxon>
        <taxon>Sar</taxon>
        <taxon>Alveolata</taxon>
        <taxon>Perkinsozoa</taxon>
        <taxon>Perkinsea</taxon>
        <taxon>Perkinsida</taxon>
        <taxon>Perkinsidae</taxon>
        <taxon>Perkinsus</taxon>
    </lineage>
</organism>
<dbReference type="PANTHER" id="PTHR12630">
    <property type="entry name" value="N-LINKED OLIGOSACCHARIDE PROCESSING"/>
    <property type="match status" value="1"/>
</dbReference>
<dbReference type="AlphaFoldDB" id="C5KLU1"/>
<dbReference type="GO" id="GO:0006491">
    <property type="term" value="P:N-glycan processing"/>
    <property type="evidence" value="ECO:0007669"/>
    <property type="project" value="TreeGrafter"/>
</dbReference>
<evidence type="ECO:0000259" key="1">
    <source>
        <dbReference type="Pfam" id="PF12999"/>
    </source>
</evidence>
<accession>C5KLU1</accession>
<dbReference type="GO" id="GO:0017177">
    <property type="term" value="C:glucosidase II complex"/>
    <property type="evidence" value="ECO:0007669"/>
    <property type="project" value="TreeGrafter"/>
</dbReference>
<dbReference type="OrthoDB" id="28322at2759"/>
<dbReference type="Proteomes" id="UP000007800">
    <property type="component" value="Unassembled WGS sequence"/>
</dbReference>
<proteinExistence type="predicted"/>
<dbReference type="InterPro" id="IPR028146">
    <property type="entry name" value="PRKCSH_N"/>
</dbReference>
<protein>
    <recommendedName>
        <fullName evidence="1">Glucosidase II beta subunit N-terminal domain-containing protein</fullName>
    </recommendedName>
</protein>
<dbReference type="Pfam" id="PF12999">
    <property type="entry name" value="PRKCSH-like"/>
    <property type="match status" value="1"/>
</dbReference>
<evidence type="ECO:0000313" key="2">
    <source>
        <dbReference type="EMBL" id="EER14552.1"/>
    </source>
</evidence>
<dbReference type="EMBL" id="GG674166">
    <property type="protein sequence ID" value="EER14552.1"/>
    <property type="molecule type" value="Genomic_DNA"/>
</dbReference>
<gene>
    <name evidence="2" type="ORF">Pmar_PMAR018191</name>
</gene>
<feature type="domain" description="Glucosidase II beta subunit N-terminal" evidence="1">
    <location>
        <begin position="23"/>
        <end position="92"/>
    </location>
</feature>